<evidence type="ECO:0000256" key="10">
    <source>
        <dbReference type="PIRSR" id="PIRSR000362-2"/>
    </source>
</evidence>
<dbReference type="PIRSF" id="PIRSF000362">
    <property type="entry name" value="FNR"/>
    <property type="match status" value="1"/>
</dbReference>
<accession>A0A4Z1CJS6</accession>
<feature type="binding site" evidence="9">
    <location>
        <position position="364"/>
    </location>
    <ligand>
        <name>FAD</name>
        <dbReference type="ChEBI" id="CHEBI:57692"/>
    </ligand>
</feature>
<dbReference type="PRINTS" id="PR00419">
    <property type="entry name" value="ADXRDTASE"/>
</dbReference>
<dbReference type="PANTHER" id="PTHR48467:SF1">
    <property type="entry name" value="GLUTAMATE SYNTHASE 1 [NADH], CHLOROPLASTIC-LIKE"/>
    <property type="match status" value="1"/>
</dbReference>
<evidence type="ECO:0000313" key="13">
    <source>
        <dbReference type="Proteomes" id="UP000297496"/>
    </source>
</evidence>
<feature type="binding site" evidence="9">
    <location>
        <begin position="371"/>
        <end position="373"/>
    </location>
    <ligand>
        <name>FAD</name>
        <dbReference type="ChEBI" id="CHEBI:57692"/>
    </ligand>
</feature>
<feature type="binding site" evidence="10">
    <location>
        <position position="214"/>
    </location>
    <ligand>
        <name>NADP(+)</name>
        <dbReference type="ChEBI" id="CHEBI:58349"/>
    </ligand>
</feature>
<dbReference type="Gene3D" id="3.50.50.60">
    <property type="entry name" value="FAD/NAD(P)-binding domain"/>
    <property type="match status" value="1"/>
</dbReference>
<evidence type="ECO:0000256" key="1">
    <source>
        <dbReference type="ARBA" id="ARBA00001974"/>
    </source>
</evidence>
<comment type="caution">
    <text evidence="12">The sequence shown here is derived from an EMBL/GenBank/DDBJ whole genome shotgun (WGS) entry which is preliminary data.</text>
</comment>
<feature type="binding site" evidence="10">
    <location>
        <begin position="202"/>
        <end position="203"/>
    </location>
    <ligand>
        <name>NADP(+)</name>
        <dbReference type="ChEBI" id="CHEBI:58349"/>
    </ligand>
</feature>
<feature type="domain" description="FAD/NAD(P)-binding" evidence="11">
    <location>
        <begin position="14"/>
        <end position="198"/>
    </location>
</feature>
<feature type="binding site" evidence="9">
    <location>
        <position position="23"/>
    </location>
    <ligand>
        <name>FAD</name>
        <dbReference type="ChEBI" id="CHEBI:57692"/>
    </ligand>
</feature>
<comment type="similarity">
    <text evidence="2">Belongs to the ferredoxin--NADP reductase type 1 family.</text>
</comment>
<evidence type="ECO:0000313" key="12">
    <source>
        <dbReference type="EMBL" id="TGN63810.1"/>
    </source>
</evidence>
<keyword evidence="5 9" id="KW-0274">FAD</keyword>
<dbReference type="AlphaFoldDB" id="A0A4Z1CJS6"/>
<evidence type="ECO:0000256" key="6">
    <source>
        <dbReference type="ARBA" id="ARBA00022857"/>
    </source>
</evidence>
<gene>
    <name evidence="12" type="ORF">EXE59_07485</name>
</gene>
<feature type="binding site" evidence="9">
    <location>
        <position position="44"/>
    </location>
    <ligand>
        <name>FAD</name>
        <dbReference type="ChEBI" id="CHEBI:57692"/>
    </ligand>
</feature>
<dbReference type="InterPro" id="IPR021163">
    <property type="entry name" value="Ferredox_Rdtase_adrenod"/>
</dbReference>
<dbReference type="EC" id="1.18.1.2" evidence="3"/>
<evidence type="ECO:0000256" key="8">
    <source>
        <dbReference type="ARBA" id="ARBA00047776"/>
    </source>
</evidence>
<feature type="binding site" evidence="9">
    <location>
        <position position="88"/>
    </location>
    <ligand>
        <name>FAD</name>
        <dbReference type="ChEBI" id="CHEBI:57692"/>
    </ligand>
</feature>
<dbReference type="GO" id="GO:0004324">
    <property type="term" value="F:ferredoxin-NADP+ reductase activity"/>
    <property type="evidence" value="ECO:0007669"/>
    <property type="project" value="UniProtKB-EC"/>
</dbReference>
<feature type="binding site" evidence="9">
    <location>
        <position position="52"/>
    </location>
    <ligand>
        <name>FAD</name>
        <dbReference type="ChEBI" id="CHEBI:57692"/>
    </ligand>
</feature>
<comment type="catalytic activity">
    <reaction evidence="8">
        <text>2 reduced [2Fe-2S]-[ferredoxin] + NADP(+) + H(+) = 2 oxidized [2Fe-2S]-[ferredoxin] + NADPH</text>
        <dbReference type="Rhea" id="RHEA:20125"/>
        <dbReference type="Rhea" id="RHEA-COMP:10000"/>
        <dbReference type="Rhea" id="RHEA-COMP:10001"/>
        <dbReference type="ChEBI" id="CHEBI:15378"/>
        <dbReference type="ChEBI" id="CHEBI:33737"/>
        <dbReference type="ChEBI" id="CHEBI:33738"/>
        <dbReference type="ChEBI" id="CHEBI:57783"/>
        <dbReference type="ChEBI" id="CHEBI:58349"/>
        <dbReference type="EC" id="1.18.1.2"/>
    </reaction>
</comment>
<evidence type="ECO:0000256" key="5">
    <source>
        <dbReference type="ARBA" id="ARBA00022827"/>
    </source>
</evidence>
<dbReference type="OrthoDB" id="289202at2"/>
<dbReference type="InterPro" id="IPR055275">
    <property type="entry name" value="Ferredox_Rdtase"/>
</dbReference>
<keyword evidence="4" id="KW-0285">Flavoprotein</keyword>
<evidence type="ECO:0000256" key="2">
    <source>
        <dbReference type="ARBA" id="ARBA00008312"/>
    </source>
</evidence>
<organism evidence="12 13">
    <name type="scientific">Nocardioides eburneiflavus</name>
    <dbReference type="NCBI Taxonomy" id="2518372"/>
    <lineage>
        <taxon>Bacteria</taxon>
        <taxon>Bacillati</taxon>
        <taxon>Actinomycetota</taxon>
        <taxon>Actinomycetes</taxon>
        <taxon>Propionibacteriales</taxon>
        <taxon>Nocardioidaceae</taxon>
        <taxon>Nocardioides</taxon>
    </lineage>
</organism>
<evidence type="ECO:0000256" key="7">
    <source>
        <dbReference type="ARBA" id="ARBA00023002"/>
    </source>
</evidence>
<dbReference type="InterPro" id="IPR036188">
    <property type="entry name" value="FAD/NAD-bd_sf"/>
</dbReference>
<proteinExistence type="inferred from homology"/>
<dbReference type="EMBL" id="SRRO01000001">
    <property type="protein sequence ID" value="TGN63810.1"/>
    <property type="molecule type" value="Genomic_DNA"/>
</dbReference>
<evidence type="ECO:0000256" key="3">
    <source>
        <dbReference type="ARBA" id="ARBA00013223"/>
    </source>
</evidence>
<dbReference type="Proteomes" id="UP000297496">
    <property type="component" value="Unassembled WGS sequence"/>
</dbReference>
<keyword evidence="6 10" id="KW-0521">NADP</keyword>
<sequence length="452" mass="48852">MSDASRRLVVMTLRVAVVGGGPAGIYTADHLVKSDPGVSVDILERLPAPFGLVRYGVAPDHPRIKEIVKALQRVLADPRVRLLGNVDLGADIKLEELRSYYDAVVIATGAMADRPLGIAGEDLPGSFGAADFVSWYDAHPDVPRSWPLTASSVAVLGAGNVALDVARVLAKTADEMLTTDIPAHVHEGLRANRATDVHVFARRGPAYVKFSPLELRELAHSPNVDVVVHPEGFEVDQSSMEHIGRNKQAKMVLDTLANWVGREPTGKPHRIHLHFLEQPVAIEGQGRVQALRTERTRLVGDGTVAGTGEETVWDVQAVYRAIGYRSTPLPGLPFDDTAAVIPNVGGRVLDLAGEPVPGLYVTGWIKRGPVGLIGHTKSDAAETVTHLLADTTPTAPQREPQAVEAHLSDRGVDHTTFEHWERLDAHEISLGHATQRLRVKVAGRQEMLLAGR</sequence>
<evidence type="ECO:0000259" key="11">
    <source>
        <dbReference type="Pfam" id="PF07992"/>
    </source>
</evidence>
<dbReference type="SUPFAM" id="SSF51971">
    <property type="entry name" value="Nucleotide-binding domain"/>
    <property type="match status" value="2"/>
</dbReference>
<reference evidence="12 13" key="1">
    <citation type="submission" date="2019-04" db="EMBL/GenBank/DDBJ databases">
        <title>Three New Species of Nocardioides, Nocardioides euryhalodurans sp. nov., Nocardioides seonyuensis sp. nov. and Nocardioides eburneoflavus sp. nov. Isolated from Soil.</title>
        <authorList>
            <person name="Roh S.G."/>
            <person name="Lee C."/>
            <person name="Kim M.-K."/>
            <person name="Kim S.B."/>
        </authorList>
    </citation>
    <scope>NUCLEOTIDE SEQUENCE [LARGE SCALE GENOMIC DNA]</scope>
    <source>
        <strain evidence="12 13">MMS17-SY213</strain>
    </source>
</reference>
<protein>
    <recommendedName>
        <fullName evidence="3">ferredoxin--NADP(+) reductase</fullName>
        <ecNumber evidence="3">1.18.1.2</ecNumber>
    </recommendedName>
</protein>
<dbReference type="PANTHER" id="PTHR48467">
    <property type="entry name" value="GLUTAMATE SYNTHASE 1 [NADH], CHLOROPLASTIC-LIKE"/>
    <property type="match status" value="1"/>
</dbReference>
<comment type="cofactor">
    <cofactor evidence="1 9">
        <name>FAD</name>
        <dbReference type="ChEBI" id="CHEBI:57692"/>
    </cofactor>
</comment>
<dbReference type="Gene3D" id="3.40.50.720">
    <property type="entry name" value="NAD(P)-binding Rossmann-like Domain"/>
    <property type="match status" value="1"/>
</dbReference>
<feature type="binding site" evidence="10">
    <location>
        <position position="371"/>
    </location>
    <ligand>
        <name>NADP(+)</name>
        <dbReference type="ChEBI" id="CHEBI:58349"/>
    </ligand>
</feature>
<evidence type="ECO:0000256" key="9">
    <source>
        <dbReference type="PIRSR" id="PIRSR000362-1"/>
    </source>
</evidence>
<keyword evidence="13" id="KW-1185">Reference proteome</keyword>
<keyword evidence="7" id="KW-0560">Oxidoreductase</keyword>
<evidence type="ECO:0000256" key="4">
    <source>
        <dbReference type="ARBA" id="ARBA00022630"/>
    </source>
</evidence>
<dbReference type="InterPro" id="IPR023753">
    <property type="entry name" value="FAD/NAD-binding_dom"/>
</dbReference>
<name>A0A4Z1CJS6_9ACTN</name>
<dbReference type="Pfam" id="PF07992">
    <property type="entry name" value="Pyr_redox_2"/>
    <property type="match status" value="1"/>
</dbReference>